<organism evidence="1 2">
    <name type="scientific">Desertifilum tharense IPPAS B-1220</name>
    <dbReference type="NCBI Taxonomy" id="1781255"/>
    <lineage>
        <taxon>Bacteria</taxon>
        <taxon>Bacillati</taxon>
        <taxon>Cyanobacteriota</taxon>
        <taxon>Cyanophyceae</taxon>
        <taxon>Desertifilales</taxon>
        <taxon>Desertifilaceae</taxon>
        <taxon>Desertifilum</taxon>
    </lineage>
</organism>
<reference evidence="1 2" key="1">
    <citation type="journal article" date="2016" name="Genome Announc.">
        <title>Draft Genome Sequence of the Thermotolerant Cyanobacterium Desertifilum sp. IPPAS B-1220.</title>
        <authorList>
            <person name="Mironov K.S."/>
            <person name="Sinetova M.A."/>
            <person name="Bolatkhan K."/>
            <person name="Zayadan B.K."/>
            <person name="Ustinova V.V."/>
            <person name="Kupriyanova E.V."/>
            <person name="Skrypnik A.N."/>
            <person name="Gogoleva N.E."/>
            <person name="Gogolev Y.V."/>
            <person name="Los D.A."/>
        </authorList>
    </citation>
    <scope>NUCLEOTIDE SEQUENCE [LARGE SCALE GENOMIC DNA]</scope>
    <source>
        <strain evidence="1 2">IPPAS B-1220</strain>
    </source>
</reference>
<dbReference type="EMBL" id="CP182909">
    <property type="protein sequence ID" value="XPM64599.1"/>
    <property type="molecule type" value="Genomic_DNA"/>
</dbReference>
<evidence type="ECO:0000313" key="1">
    <source>
        <dbReference type="EMBL" id="XPM64599.1"/>
    </source>
</evidence>
<accession>A0ACD5GWE4</accession>
<protein>
    <submittedName>
        <fullName evidence="1">Uncharacterized protein</fullName>
    </submittedName>
</protein>
<proteinExistence type="predicted"/>
<dbReference type="Proteomes" id="UP000095472">
    <property type="component" value="Chromosome"/>
</dbReference>
<keyword evidence="2" id="KW-1185">Reference proteome</keyword>
<evidence type="ECO:0000313" key="2">
    <source>
        <dbReference type="Proteomes" id="UP000095472"/>
    </source>
</evidence>
<name>A0ACD5GWE4_9CYAN</name>
<sequence length="83" mass="8687">MSCTIGQVTIGANACVGSITTLFNADVQPSEAIASGSVLGDRSRQIVLDGRPGVEERRETVAAIAAESEVAQLPPPRRNPRRA</sequence>
<gene>
    <name evidence="1" type="ORF">BH720_000740</name>
</gene>